<accession>A0A8T0VNR5</accession>
<dbReference type="Proteomes" id="UP000823388">
    <property type="component" value="Chromosome 2N"/>
</dbReference>
<feature type="region of interest" description="Disordered" evidence="1">
    <location>
        <begin position="74"/>
        <end position="99"/>
    </location>
</feature>
<name>A0A8T0VNR5_PANVG</name>
<feature type="compositionally biased region" description="Low complexity" evidence="1">
    <location>
        <begin position="1"/>
        <end position="15"/>
    </location>
</feature>
<proteinExistence type="predicted"/>
<protein>
    <submittedName>
        <fullName evidence="2">Uncharacterized protein</fullName>
    </submittedName>
</protein>
<evidence type="ECO:0000256" key="1">
    <source>
        <dbReference type="SAM" id="MobiDB-lite"/>
    </source>
</evidence>
<gene>
    <name evidence="2" type="ORF">PVAP13_2NG423503</name>
</gene>
<sequence length="99" mass="10296">MFTEGAGAPSPARRLALPRRSRSGAGSWPALLEPLEGPGCCCCATPAAPLAPGRGRSGSSADCGDKLGPSWRRRRWRQGIQGRGEAARRGVGLRRGAEG</sequence>
<comment type="caution">
    <text evidence="2">The sequence shown here is derived from an EMBL/GenBank/DDBJ whole genome shotgun (WGS) entry which is preliminary data.</text>
</comment>
<organism evidence="2 3">
    <name type="scientific">Panicum virgatum</name>
    <name type="common">Blackwell switchgrass</name>
    <dbReference type="NCBI Taxonomy" id="38727"/>
    <lineage>
        <taxon>Eukaryota</taxon>
        <taxon>Viridiplantae</taxon>
        <taxon>Streptophyta</taxon>
        <taxon>Embryophyta</taxon>
        <taxon>Tracheophyta</taxon>
        <taxon>Spermatophyta</taxon>
        <taxon>Magnoliopsida</taxon>
        <taxon>Liliopsida</taxon>
        <taxon>Poales</taxon>
        <taxon>Poaceae</taxon>
        <taxon>PACMAD clade</taxon>
        <taxon>Panicoideae</taxon>
        <taxon>Panicodae</taxon>
        <taxon>Paniceae</taxon>
        <taxon>Panicinae</taxon>
        <taxon>Panicum</taxon>
        <taxon>Panicum sect. Hiantes</taxon>
    </lineage>
</organism>
<keyword evidence="3" id="KW-1185">Reference proteome</keyword>
<evidence type="ECO:0000313" key="2">
    <source>
        <dbReference type="EMBL" id="KAG2636077.1"/>
    </source>
</evidence>
<evidence type="ECO:0000313" key="3">
    <source>
        <dbReference type="Proteomes" id="UP000823388"/>
    </source>
</evidence>
<reference evidence="2" key="1">
    <citation type="submission" date="2020-05" db="EMBL/GenBank/DDBJ databases">
        <title>WGS assembly of Panicum virgatum.</title>
        <authorList>
            <person name="Lovell J.T."/>
            <person name="Jenkins J."/>
            <person name="Shu S."/>
            <person name="Juenger T.E."/>
            <person name="Schmutz J."/>
        </authorList>
    </citation>
    <scope>NUCLEOTIDE SEQUENCE</scope>
    <source>
        <strain evidence="2">AP13</strain>
    </source>
</reference>
<feature type="region of interest" description="Disordered" evidence="1">
    <location>
        <begin position="1"/>
        <end position="29"/>
    </location>
</feature>
<dbReference type="EMBL" id="CM029040">
    <property type="protein sequence ID" value="KAG2636077.1"/>
    <property type="molecule type" value="Genomic_DNA"/>
</dbReference>
<dbReference type="AlphaFoldDB" id="A0A8T0VNR5"/>